<proteinExistence type="predicted"/>
<dbReference type="AlphaFoldDB" id="A0A0V1H200"/>
<name>A0A0V1H200_9BILA</name>
<evidence type="ECO:0000313" key="1">
    <source>
        <dbReference type="EMBL" id="KRZ04518.1"/>
    </source>
</evidence>
<keyword evidence="2" id="KW-1185">Reference proteome</keyword>
<reference evidence="1 2" key="1">
    <citation type="submission" date="2015-01" db="EMBL/GenBank/DDBJ databases">
        <title>Evolution of Trichinella species and genotypes.</title>
        <authorList>
            <person name="Korhonen P.K."/>
            <person name="Edoardo P."/>
            <person name="Giuseppe L.R."/>
            <person name="Gasser R.B."/>
        </authorList>
    </citation>
    <scope>NUCLEOTIDE SEQUENCE [LARGE SCALE GENOMIC DNA]</scope>
    <source>
        <strain evidence="1">ISS1029</strain>
    </source>
</reference>
<protein>
    <submittedName>
        <fullName evidence="1">Uncharacterized protein</fullName>
    </submittedName>
</protein>
<gene>
    <name evidence="1" type="ORF">T11_12037</name>
</gene>
<dbReference type="EMBL" id="JYDP01000162">
    <property type="protein sequence ID" value="KRZ04518.1"/>
    <property type="molecule type" value="Genomic_DNA"/>
</dbReference>
<accession>A0A0V1H200</accession>
<organism evidence="1 2">
    <name type="scientific">Trichinella zimbabwensis</name>
    <dbReference type="NCBI Taxonomy" id="268475"/>
    <lineage>
        <taxon>Eukaryota</taxon>
        <taxon>Metazoa</taxon>
        <taxon>Ecdysozoa</taxon>
        <taxon>Nematoda</taxon>
        <taxon>Enoplea</taxon>
        <taxon>Dorylaimia</taxon>
        <taxon>Trichinellida</taxon>
        <taxon>Trichinellidae</taxon>
        <taxon>Trichinella</taxon>
    </lineage>
</organism>
<evidence type="ECO:0000313" key="2">
    <source>
        <dbReference type="Proteomes" id="UP000055024"/>
    </source>
</evidence>
<sequence length="34" mass="3961">MVQFGLTFHRVFLLVVDRATLLDHQDYVTLIVVT</sequence>
<comment type="caution">
    <text evidence="1">The sequence shown here is derived from an EMBL/GenBank/DDBJ whole genome shotgun (WGS) entry which is preliminary data.</text>
</comment>
<dbReference type="Proteomes" id="UP000055024">
    <property type="component" value="Unassembled WGS sequence"/>
</dbReference>
<dbReference type="OrthoDB" id="10627604at2759"/>